<dbReference type="SUPFAM" id="SSF48371">
    <property type="entry name" value="ARM repeat"/>
    <property type="match status" value="1"/>
</dbReference>
<comment type="caution">
    <text evidence="1">The sequence shown here is derived from an EMBL/GenBank/DDBJ whole genome shotgun (WGS) entry which is preliminary data.</text>
</comment>
<evidence type="ECO:0008006" key="3">
    <source>
        <dbReference type="Google" id="ProtNLM"/>
    </source>
</evidence>
<dbReference type="Gene3D" id="1.25.10.10">
    <property type="entry name" value="Leucine-rich Repeat Variant"/>
    <property type="match status" value="1"/>
</dbReference>
<dbReference type="InterPro" id="IPR011989">
    <property type="entry name" value="ARM-like"/>
</dbReference>
<name>A0A1R2C8B5_9CILI</name>
<sequence>MNSRNMNFFQLPKSVKIYKAREIKAVNLRKKKRAEHIDHYRNNLEKHQTSTIFDPNWIPEDLINHNELLISDINPSNKLCILIDISLNSSSSLSFSALTVIDKFLQKNINSNIQHHLFNEKILLKLKQNLKSQNNNLQLVTIKIFSYLIQILPTTKLDIKIINIFPVFIDLLKTTDSDIFTKILEIIYNYIINHSITDQQCIYFLNQLNDININILCIITNTQLLAWILKVLPYDQLNTDYRIIVFKYLPWIIDVNNEETVSQGIIALYKLSFFNDVKKECMFLSIKIMKFINYYKPRALINAIKVFQNVIEGGEELTQGLVDVGIVDKVIEIFETYTNDIIKKEACICLKLIIEKGNDMINIVVNKGCLSIKKMLMNSCPIVIIEGVKCLAGIYRGQCKEAILKITQNEMLYDLLKIACDLGEEKKLQIIFENLKDYCKYLKGILPTEEWDKIRLKFFNSENTKFLDYIENKDTGSKYYNYFQDFLDIIENEETKEPDLQIPEFFSFC</sequence>
<proteinExistence type="predicted"/>
<dbReference type="Proteomes" id="UP000187209">
    <property type="component" value="Unassembled WGS sequence"/>
</dbReference>
<keyword evidence="2" id="KW-1185">Reference proteome</keyword>
<reference evidence="1 2" key="1">
    <citation type="submission" date="2016-11" db="EMBL/GenBank/DDBJ databases">
        <title>The macronuclear genome of Stentor coeruleus: a giant cell with tiny introns.</title>
        <authorList>
            <person name="Slabodnick M."/>
            <person name="Ruby J.G."/>
            <person name="Reiff S.B."/>
            <person name="Swart E.C."/>
            <person name="Gosai S."/>
            <person name="Prabakaran S."/>
            <person name="Witkowska E."/>
            <person name="Larue G.E."/>
            <person name="Fisher S."/>
            <person name="Freeman R.M."/>
            <person name="Gunawardena J."/>
            <person name="Chu W."/>
            <person name="Stover N.A."/>
            <person name="Gregory B.D."/>
            <person name="Nowacki M."/>
            <person name="Derisi J."/>
            <person name="Roy S.W."/>
            <person name="Marshall W.F."/>
            <person name="Sood P."/>
        </authorList>
    </citation>
    <scope>NUCLEOTIDE SEQUENCE [LARGE SCALE GENOMIC DNA]</scope>
    <source>
        <strain evidence="1">WM001</strain>
    </source>
</reference>
<dbReference type="InterPro" id="IPR016024">
    <property type="entry name" value="ARM-type_fold"/>
</dbReference>
<gene>
    <name evidence="1" type="ORF">SteCoe_13464</name>
</gene>
<organism evidence="1 2">
    <name type="scientific">Stentor coeruleus</name>
    <dbReference type="NCBI Taxonomy" id="5963"/>
    <lineage>
        <taxon>Eukaryota</taxon>
        <taxon>Sar</taxon>
        <taxon>Alveolata</taxon>
        <taxon>Ciliophora</taxon>
        <taxon>Postciliodesmatophora</taxon>
        <taxon>Heterotrichea</taxon>
        <taxon>Heterotrichida</taxon>
        <taxon>Stentoridae</taxon>
        <taxon>Stentor</taxon>
    </lineage>
</organism>
<evidence type="ECO:0000313" key="1">
    <source>
        <dbReference type="EMBL" id="OMJ85231.1"/>
    </source>
</evidence>
<protein>
    <recommendedName>
        <fullName evidence="3">IBB domain-containing protein</fullName>
    </recommendedName>
</protein>
<accession>A0A1R2C8B5</accession>
<dbReference type="EMBL" id="MPUH01000243">
    <property type="protein sequence ID" value="OMJ85231.1"/>
    <property type="molecule type" value="Genomic_DNA"/>
</dbReference>
<dbReference type="AlphaFoldDB" id="A0A1R2C8B5"/>
<evidence type="ECO:0000313" key="2">
    <source>
        <dbReference type="Proteomes" id="UP000187209"/>
    </source>
</evidence>